<name>A0A1G6MEN9_9FIRM</name>
<organism evidence="1 2">
    <name type="scientific">Succiniclasticum ruminis</name>
    <dbReference type="NCBI Taxonomy" id="40841"/>
    <lineage>
        <taxon>Bacteria</taxon>
        <taxon>Bacillati</taxon>
        <taxon>Bacillota</taxon>
        <taxon>Negativicutes</taxon>
        <taxon>Acidaminococcales</taxon>
        <taxon>Acidaminococcaceae</taxon>
        <taxon>Succiniclasticum</taxon>
    </lineage>
</organism>
<dbReference type="OrthoDB" id="1624765at2"/>
<accession>A0A1G6MEN9</accession>
<reference evidence="2" key="1">
    <citation type="submission" date="2016-10" db="EMBL/GenBank/DDBJ databases">
        <authorList>
            <person name="Varghese N."/>
            <person name="Submissions S."/>
        </authorList>
    </citation>
    <scope>NUCLEOTIDE SEQUENCE [LARGE SCALE GENOMIC DNA]</scope>
    <source>
        <strain evidence="2">DSM 11005</strain>
    </source>
</reference>
<evidence type="ECO:0000313" key="2">
    <source>
        <dbReference type="Proteomes" id="UP000198943"/>
    </source>
</evidence>
<dbReference type="RefSeq" id="WP_093730570.1">
    <property type="nucleotide sequence ID" value="NZ_FMYW01000009.1"/>
</dbReference>
<evidence type="ECO:0000313" key="1">
    <source>
        <dbReference type="EMBL" id="SDC54022.1"/>
    </source>
</evidence>
<proteinExistence type="predicted"/>
<gene>
    <name evidence="1" type="ORF">SAMN04487864_10991</name>
</gene>
<dbReference type="EMBL" id="FMYW01000009">
    <property type="protein sequence ID" value="SDC54022.1"/>
    <property type="molecule type" value="Genomic_DNA"/>
</dbReference>
<dbReference type="Proteomes" id="UP000198943">
    <property type="component" value="Unassembled WGS sequence"/>
</dbReference>
<dbReference type="Pfam" id="PF09719">
    <property type="entry name" value="C_GCAxxG_C_C"/>
    <property type="match status" value="1"/>
</dbReference>
<dbReference type="InterPro" id="IPR010181">
    <property type="entry name" value="CGCAxxGCC_motif"/>
</dbReference>
<protein>
    <submittedName>
        <fullName evidence="1">C_GCAxxG_C_C family probable redox protein</fullName>
    </submittedName>
</protein>
<dbReference type="AlphaFoldDB" id="A0A1G6MEN9"/>
<sequence length="170" mass="18983">MEEKKIYTEEEIEQLAEKASQNAMEHFKHGLNCGECVLQGFLDLGISEYPPEIIALVSGMGGGMGFTKHTCGAVNAGMVVIGSKQGRKNPYAKETFEERVDELHHDETGIYPRHAVYVKDVIKEYGTIECRDLCFPFDESTKDGMKERARNCKKIIGFCAKEATKAALKK</sequence>
<keyword evidence="2" id="KW-1185">Reference proteome</keyword>